<dbReference type="PROSITE" id="PS51459">
    <property type="entry name" value="FIDO"/>
    <property type="match status" value="1"/>
</dbReference>
<evidence type="ECO:0000256" key="3">
    <source>
        <dbReference type="ARBA" id="ARBA00022741"/>
    </source>
</evidence>
<keyword evidence="4" id="KW-0067">ATP-binding</keyword>
<dbReference type="Gene3D" id="1.10.3290.10">
    <property type="entry name" value="Fido-like domain"/>
    <property type="match status" value="1"/>
</dbReference>
<proteinExistence type="predicted"/>
<evidence type="ECO:0000256" key="1">
    <source>
        <dbReference type="ARBA" id="ARBA00022679"/>
    </source>
</evidence>
<evidence type="ECO:0000313" key="10">
    <source>
        <dbReference type="Proteomes" id="UP001220670"/>
    </source>
</evidence>
<evidence type="ECO:0000256" key="6">
    <source>
        <dbReference type="ARBA" id="ARBA00047939"/>
    </source>
</evidence>
<dbReference type="InterPro" id="IPR003812">
    <property type="entry name" value="Fido"/>
</dbReference>
<dbReference type="GO" id="GO:0005524">
    <property type="term" value="F:ATP binding"/>
    <property type="evidence" value="ECO:0007669"/>
    <property type="project" value="UniProtKB-KW"/>
</dbReference>
<dbReference type="Pfam" id="PF02661">
    <property type="entry name" value="Fic"/>
    <property type="match status" value="1"/>
</dbReference>
<comment type="catalytic activity">
    <reaction evidence="6">
        <text>L-threonyl-[protein] + ATP = 3-O-(5'-adenylyl)-L-threonyl-[protein] + diphosphate</text>
        <dbReference type="Rhea" id="RHEA:54292"/>
        <dbReference type="Rhea" id="RHEA-COMP:11060"/>
        <dbReference type="Rhea" id="RHEA-COMP:13847"/>
        <dbReference type="ChEBI" id="CHEBI:30013"/>
        <dbReference type="ChEBI" id="CHEBI:30616"/>
        <dbReference type="ChEBI" id="CHEBI:33019"/>
        <dbReference type="ChEBI" id="CHEBI:138113"/>
        <dbReference type="EC" id="2.7.7.108"/>
    </reaction>
</comment>
<evidence type="ECO:0000256" key="4">
    <source>
        <dbReference type="ARBA" id="ARBA00022840"/>
    </source>
</evidence>
<keyword evidence="3" id="KW-0547">Nucleotide-binding</keyword>
<comment type="caution">
    <text evidence="9">The sequence shown here is derived from an EMBL/GenBank/DDBJ whole genome shotgun (WGS) entry which is preliminary data.</text>
</comment>
<reference evidence="9" key="1">
    <citation type="submission" date="2023-01" db="EMBL/GenBank/DDBJ databases">
        <title>Genome analysis of 13 Lactobacillus isolated from gut of wild boar.</title>
        <authorList>
            <person name="Papp P."/>
            <person name="Libisch B."/>
            <person name="Nagy T."/>
            <person name="Olasz F."/>
        </authorList>
    </citation>
    <scope>NUCLEOTIDE SEQUENCE</scope>
    <source>
        <strain evidence="9">F146</strain>
    </source>
</reference>
<evidence type="ECO:0000256" key="2">
    <source>
        <dbReference type="ARBA" id="ARBA00022695"/>
    </source>
</evidence>
<dbReference type="InterPro" id="IPR036597">
    <property type="entry name" value="Fido-like_dom_sf"/>
</dbReference>
<evidence type="ECO:0000256" key="5">
    <source>
        <dbReference type="ARBA" id="ARBA00034531"/>
    </source>
</evidence>
<dbReference type="GO" id="GO:0070733">
    <property type="term" value="F:AMPylase activity"/>
    <property type="evidence" value="ECO:0007669"/>
    <property type="project" value="UniProtKB-EC"/>
</dbReference>
<keyword evidence="2" id="KW-0548">Nucleotidyltransferase</keyword>
<dbReference type="EC" id="2.7.7.108" evidence="5"/>
<feature type="domain" description="Fido" evidence="8">
    <location>
        <begin position="130"/>
        <end position="265"/>
    </location>
</feature>
<protein>
    <recommendedName>
        <fullName evidence="5">protein adenylyltransferase</fullName>
        <ecNumber evidence="5">2.7.7.108</ecNumber>
    </recommendedName>
</protein>
<dbReference type="PANTHER" id="PTHR39560">
    <property type="entry name" value="PROTEIN ADENYLYLTRANSFERASE FIC-RELATED"/>
    <property type="match status" value="1"/>
</dbReference>
<keyword evidence="1" id="KW-0808">Transferase</keyword>
<sequence>MSALINRKAHRIGGVEFRNPRKFQLLAATVVSSAMEGWEPTEEEIRLLGDAYEHPQHELDGKLDRLRHWPIPVAEPAITDEKTLNRNFLYPNGTLKNKLGIQDKADLDEHEFMQGSLVGLRILQRGFKVDDVDDLCRINKALFGDLYAWAGKLRNYNLTKQQTLFLPPNVFDNGIRSINAVITDLKEQTLPQSAAYARLLDELNYLHPFREGNGRAIRIFIELLANEKGQYLYYDDEDDEFIQALYDSKIEILTHKIHLTALAAD</sequence>
<dbReference type="GO" id="GO:0051302">
    <property type="term" value="P:regulation of cell division"/>
    <property type="evidence" value="ECO:0007669"/>
    <property type="project" value="TreeGrafter"/>
</dbReference>
<comment type="catalytic activity">
    <reaction evidence="7">
        <text>L-tyrosyl-[protein] + ATP = O-(5'-adenylyl)-L-tyrosyl-[protein] + diphosphate</text>
        <dbReference type="Rhea" id="RHEA:54288"/>
        <dbReference type="Rhea" id="RHEA-COMP:10136"/>
        <dbReference type="Rhea" id="RHEA-COMP:13846"/>
        <dbReference type="ChEBI" id="CHEBI:30616"/>
        <dbReference type="ChEBI" id="CHEBI:33019"/>
        <dbReference type="ChEBI" id="CHEBI:46858"/>
        <dbReference type="ChEBI" id="CHEBI:83624"/>
        <dbReference type="EC" id="2.7.7.108"/>
    </reaction>
</comment>
<dbReference type="Proteomes" id="UP001220670">
    <property type="component" value="Unassembled WGS sequence"/>
</dbReference>
<evidence type="ECO:0000256" key="7">
    <source>
        <dbReference type="ARBA" id="ARBA00048696"/>
    </source>
</evidence>
<evidence type="ECO:0000259" key="8">
    <source>
        <dbReference type="PROSITE" id="PS51459"/>
    </source>
</evidence>
<dbReference type="RefSeq" id="WP_272221218.1">
    <property type="nucleotide sequence ID" value="NZ_JAQOMV010000034.1"/>
</dbReference>
<dbReference type="EMBL" id="JAQONE010000028">
    <property type="protein sequence ID" value="MDC2830738.1"/>
    <property type="molecule type" value="Genomic_DNA"/>
</dbReference>
<organism evidence="9 10">
    <name type="scientific">Limosilactobacillus mucosae</name>
    <name type="common">Lactobacillus mucosae</name>
    <dbReference type="NCBI Taxonomy" id="97478"/>
    <lineage>
        <taxon>Bacteria</taxon>
        <taxon>Bacillati</taxon>
        <taxon>Bacillota</taxon>
        <taxon>Bacilli</taxon>
        <taxon>Lactobacillales</taxon>
        <taxon>Lactobacillaceae</taxon>
        <taxon>Limosilactobacillus</taxon>
    </lineage>
</organism>
<dbReference type="PANTHER" id="PTHR39560:SF1">
    <property type="entry name" value="PROTEIN ADENYLYLTRANSFERASE FIC-RELATED"/>
    <property type="match status" value="1"/>
</dbReference>
<gene>
    <name evidence="9" type="ORF">PO250_10695</name>
</gene>
<evidence type="ECO:0000313" key="9">
    <source>
        <dbReference type="EMBL" id="MDC2830738.1"/>
    </source>
</evidence>
<dbReference type="SUPFAM" id="SSF140931">
    <property type="entry name" value="Fic-like"/>
    <property type="match status" value="1"/>
</dbReference>
<name>A0AAJ1HU30_LIMMU</name>
<accession>A0AAJ1HU30</accession>
<dbReference type="AlphaFoldDB" id="A0AAJ1HU30"/>